<dbReference type="EMBL" id="BMXI01000010">
    <property type="protein sequence ID" value="GHC57172.1"/>
    <property type="molecule type" value="Genomic_DNA"/>
</dbReference>
<name>A0A918WJE4_9BACT</name>
<dbReference type="Proteomes" id="UP000644507">
    <property type="component" value="Unassembled WGS sequence"/>
</dbReference>
<reference evidence="1" key="2">
    <citation type="submission" date="2020-09" db="EMBL/GenBank/DDBJ databases">
        <authorList>
            <person name="Sun Q."/>
            <person name="Kim S."/>
        </authorList>
    </citation>
    <scope>NUCLEOTIDE SEQUENCE</scope>
    <source>
        <strain evidence="1">KCTC 12988</strain>
    </source>
</reference>
<reference evidence="1" key="1">
    <citation type="journal article" date="2014" name="Int. J. Syst. Evol. Microbiol.">
        <title>Complete genome sequence of Corynebacterium casei LMG S-19264T (=DSM 44701T), isolated from a smear-ripened cheese.</title>
        <authorList>
            <consortium name="US DOE Joint Genome Institute (JGI-PGF)"/>
            <person name="Walter F."/>
            <person name="Albersmeier A."/>
            <person name="Kalinowski J."/>
            <person name="Ruckert C."/>
        </authorList>
    </citation>
    <scope>NUCLEOTIDE SEQUENCE</scope>
    <source>
        <strain evidence="1">KCTC 12988</strain>
    </source>
</reference>
<dbReference type="RefSeq" id="WP_189570394.1">
    <property type="nucleotide sequence ID" value="NZ_BMXI01000010.1"/>
</dbReference>
<sequence>MKFLPFLLIGFTSVVFGSEPIVEIDTIGELASSVDRRVVLEGVYLNPGKGFRSVDCGFMRLRIRDHSFMTESKGGVSIEEIKSGQKIRFEAVVRFFKGRKSPVKNHPVVQEERPPKQTIDGVDYYVYPPSYSIAEAKLIEVVESDEEVHLQVVPNPKSEEKAEP</sequence>
<protein>
    <submittedName>
        <fullName evidence="1">Uncharacterized protein</fullName>
    </submittedName>
</protein>
<comment type="caution">
    <text evidence="1">The sequence shown here is derived from an EMBL/GenBank/DDBJ whole genome shotgun (WGS) entry which is preliminary data.</text>
</comment>
<keyword evidence="2" id="KW-1185">Reference proteome</keyword>
<gene>
    <name evidence="1" type="ORF">GCM10007100_25090</name>
</gene>
<proteinExistence type="predicted"/>
<evidence type="ECO:0000313" key="2">
    <source>
        <dbReference type="Proteomes" id="UP000644507"/>
    </source>
</evidence>
<evidence type="ECO:0000313" key="1">
    <source>
        <dbReference type="EMBL" id="GHC57172.1"/>
    </source>
</evidence>
<accession>A0A918WJE4</accession>
<dbReference type="AlphaFoldDB" id="A0A918WJE4"/>
<organism evidence="1 2">
    <name type="scientific">Roseibacillus persicicus</name>
    <dbReference type="NCBI Taxonomy" id="454148"/>
    <lineage>
        <taxon>Bacteria</taxon>
        <taxon>Pseudomonadati</taxon>
        <taxon>Verrucomicrobiota</taxon>
        <taxon>Verrucomicrobiia</taxon>
        <taxon>Verrucomicrobiales</taxon>
        <taxon>Verrucomicrobiaceae</taxon>
        <taxon>Roseibacillus</taxon>
    </lineage>
</organism>